<keyword evidence="3" id="KW-1185">Reference proteome</keyword>
<protein>
    <submittedName>
        <fullName evidence="2">Uncharacterized protein</fullName>
    </submittedName>
</protein>
<feature type="transmembrane region" description="Helical" evidence="1">
    <location>
        <begin position="110"/>
        <end position="132"/>
    </location>
</feature>
<dbReference type="EMBL" id="ASPP01031635">
    <property type="protein sequence ID" value="ETO03850.1"/>
    <property type="molecule type" value="Genomic_DNA"/>
</dbReference>
<gene>
    <name evidence="2" type="ORF">RFI_33552</name>
</gene>
<evidence type="ECO:0000313" key="2">
    <source>
        <dbReference type="EMBL" id="ETO03850.1"/>
    </source>
</evidence>
<keyword evidence="1" id="KW-0472">Membrane</keyword>
<feature type="transmembrane region" description="Helical" evidence="1">
    <location>
        <begin position="68"/>
        <end position="89"/>
    </location>
</feature>
<evidence type="ECO:0000256" key="1">
    <source>
        <dbReference type="SAM" id="Phobius"/>
    </source>
</evidence>
<dbReference type="Proteomes" id="UP000023152">
    <property type="component" value="Unassembled WGS sequence"/>
</dbReference>
<keyword evidence="1" id="KW-1133">Transmembrane helix</keyword>
<accession>X6LSZ5</accession>
<organism evidence="2 3">
    <name type="scientific">Reticulomyxa filosa</name>
    <dbReference type="NCBI Taxonomy" id="46433"/>
    <lineage>
        <taxon>Eukaryota</taxon>
        <taxon>Sar</taxon>
        <taxon>Rhizaria</taxon>
        <taxon>Retaria</taxon>
        <taxon>Foraminifera</taxon>
        <taxon>Monothalamids</taxon>
        <taxon>Reticulomyxidae</taxon>
        <taxon>Reticulomyxa</taxon>
    </lineage>
</organism>
<feature type="transmembrane region" description="Helical" evidence="1">
    <location>
        <begin position="29"/>
        <end position="48"/>
    </location>
</feature>
<proteinExistence type="predicted"/>
<evidence type="ECO:0000313" key="3">
    <source>
        <dbReference type="Proteomes" id="UP000023152"/>
    </source>
</evidence>
<name>X6LSZ5_RETFI</name>
<sequence>MVRVTLAQTAMNLKSERMFKVQKWMERNLMWYLFFVLCLMSVLIKVSPLMTTATEVDFLGNAIYVPRVAAGVIIACLCFIPLTMSYALLEMLQRIKFVRVFFNIHKQKEFHIMLGWIAVFFAVVHVGAWLLLYQTYADNINKEQYKD</sequence>
<dbReference type="AlphaFoldDB" id="X6LSZ5"/>
<reference evidence="2 3" key="1">
    <citation type="journal article" date="2013" name="Curr. Biol.">
        <title>The Genome of the Foraminiferan Reticulomyxa filosa.</title>
        <authorList>
            <person name="Glockner G."/>
            <person name="Hulsmann N."/>
            <person name="Schleicher M."/>
            <person name="Noegel A.A."/>
            <person name="Eichinger L."/>
            <person name="Gallinger C."/>
            <person name="Pawlowski J."/>
            <person name="Sierra R."/>
            <person name="Euteneuer U."/>
            <person name="Pillet L."/>
            <person name="Moustafa A."/>
            <person name="Platzer M."/>
            <person name="Groth M."/>
            <person name="Szafranski K."/>
            <person name="Schliwa M."/>
        </authorList>
    </citation>
    <scope>NUCLEOTIDE SEQUENCE [LARGE SCALE GENOMIC DNA]</scope>
</reference>
<comment type="caution">
    <text evidence="2">The sequence shown here is derived from an EMBL/GenBank/DDBJ whole genome shotgun (WGS) entry which is preliminary data.</text>
</comment>
<feature type="non-terminal residue" evidence="2">
    <location>
        <position position="147"/>
    </location>
</feature>
<keyword evidence="1" id="KW-0812">Transmembrane</keyword>